<keyword evidence="2" id="KW-0805">Transcription regulation</keyword>
<feature type="domain" description="HTH lysR-type" evidence="5">
    <location>
        <begin position="1"/>
        <end position="58"/>
    </location>
</feature>
<evidence type="ECO:0000259" key="5">
    <source>
        <dbReference type="PROSITE" id="PS50931"/>
    </source>
</evidence>
<dbReference type="FunFam" id="1.10.10.10:FF:000001">
    <property type="entry name" value="LysR family transcriptional regulator"/>
    <property type="match status" value="1"/>
</dbReference>
<dbReference type="Pfam" id="PF03466">
    <property type="entry name" value="LysR_substrate"/>
    <property type="match status" value="1"/>
</dbReference>
<dbReference type="GO" id="GO:0003700">
    <property type="term" value="F:DNA-binding transcription factor activity"/>
    <property type="evidence" value="ECO:0007669"/>
    <property type="project" value="InterPro"/>
</dbReference>
<dbReference type="InterPro" id="IPR050950">
    <property type="entry name" value="HTH-type_LysR_regulators"/>
</dbReference>
<evidence type="ECO:0000256" key="1">
    <source>
        <dbReference type="ARBA" id="ARBA00009437"/>
    </source>
</evidence>
<dbReference type="Proteomes" id="UP000271870">
    <property type="component" value="Unassembled WGS sequence"/>
</dbReference>
<dbReference type="PANTHER" id="PTHR30419">
    <property type="entry name" value="HTH-TYPE TRANSCRIPTIONAL REGULATOR YBHD"/>
    <property type="match status" value="1"/>
</dbReference>
<dbReference type="PROSITE" id="PS50931">
    <property type="entry name" value="HTH_LYSR"/>
    <property type="match status" value="1"/>
</dbReference>
<dbReference type="Gene3D" id="1.10.10.10">
    <property type="entry name" value="Winged helix-like DNA-binding domain superfamily/Winged helix DNA-binding domain"/>
    <property type="match status" value="1"/>
</dbReference>
<evidence type="ECO:0000313" key="7">
    <source>
        <dbReference type="EMBL" id="RNM28548.1"/>
    </source>
</evidence>
<dbReference type="SUPFAM" id="SSF53850">
    <property type="entry name" value="Periplasmic binding protein-like II"/>
    <property type="match status" value="1"/>
</dbReference>
<comment type="caution">
    <text evidence="6">The sequence shown here is derived from an EMBL/GenBank/DDBJ whole genome shotgun (WGS) entry which is preliminary data.</text>
</comment>
<evidence type="ECO:0000313" key="9">
    <source>
        <dbReference type="Proteomes" id="UP000276061"/>
    </source>
</evidence>
<reference evidence="8 9" key="1">
    <citation type="submission" date="2018-11" db="EMBL/GenBank/DDBJ databases">
        <title>Characterization of surface water Dickeya isolates.</title>
        <authorList>
            <person name="Van Gijsegem F."/>
            <person name="Pedron J."/>
        </authorList>
    </citation>
    <scope>NUCLEOTIDE SEQUENCE [LARGE SCALE GENOMIC DNA]</scope>
    <source>
        <strain evidence="6 9">FVG1-MFV-O17</strain>
        <strain evidence="7 8">FVG10-MFV-A16</strain>
    </source>
</reference>
<dbReference type="InterPro" id="IPR000847">
    <property type="entry name" value="LysR_HTH_N"/>
</dbReference>
<proteinExistence type="inferred from homology"/>
<dbReference type="RefSeq" id="WP_033570245.1">
    <property type="nucleotide sequence ID" value="NZ_JBPWOM010000029.1"/>
</dbReference>
<dbReference type="PANTHER" id="PTHR30419:SF8">
    <property type="entry name" value="NITROGEN ASSIMILATION TRANSCRIPTIONAL ACTIVATOR-RELATED"/>
    <property type="match status" value="1"/>
</dbReference>
<sequence>MHSNEIRYFLAVANTGSLSAASQQLFVAVSAISRQIHKLEERIGAPLFERHARGMVLTDAGQILENHVRKSMMDMEYAIAEIQGLKAVRRTFVRVACTDGMAFDLLPGLFARFRQDNPAVTFFLQVGTAIQVSEMVRNGECDVAFQFSLSPERGVEVMASYPAPVLLLMRPDHPLADKPVQLADLHGFPLVLPQQGTTIRQLFDLSCRMSGTFLEPALSCNNFSALYYFMQQTPDAITACSHFSVLYRAREDGLLLKPVRSEPLTQRSLQVQTLAGKHRSAALSHFITFIIDELDREHQRLAADIGLEPLRSVSRSTNVPSGR</sequence>
<dbReference type="InterPro" id="IPR005119">
    <property type="entry name" value="LysR_subst-bd"/>
</dbReference>
<accession>A0A3N0G423</accession>
<dbReference type="EMBL" id="RJLS01000001">
    <property type="protein sequence ID" value="RNM28548.1"/>
    <property type="molecule type" value="Genomic_DNA"/>
</dbReference>
<evidence type="ECO:0000313" key="6">
    <source>
        <dbReference type="EMBL" id="RNM07214.1"/>
    </source>
</evidence>
<dbReference type="OrthoDB" id="8839922at2"/>
<gene>
    <name evidence="6" type="ORF">EF878_07490</name>
    <name evidence="7" type="ORF">EFS38_00510</name>
</gene>
<dbReference type="AlphaFoldDB" id="A0A3N0G423"/>
<organism evidence="6 9">
    <name type="scientific">Dickeya undicola</name>
    <dbReference type="NCBI Taxonomy" id="1577887"/>
    <lineage>
        <taxon>Bacteria</taxon>
        <taxon>Pseudomonadati</taxon>
        <taxon>Pseudomonadota</taxon>
        <taxon>Gammaproteobacteria</taxon>
        <taxon>Enterobacterales</taxon>
        <taxon>Pectobacteriaceae</taxon>
        <taxon>Dickeya</taxon>
    </lineage>
</organism>
<dbReference type="GO" id="GO:0003677">
    <property type="term" value="F:DNA binding"/>
    <property type="evidence" value="ECO:0007669"/>
    <property type="project" value="UniProtKB-KW"/>
</dbReference>
<dbReference type="InterPro" id="IPR036390">
    <property type="entry name" value="WH_DNA-bd_sf"/>
</dbReference>
<dbReference type="EMBL" id="RJLR01000013">
    <property type="protein sequence ID" value="RNM07214.1"/>
    <property type="molecule type" value="Genomic_DNA"/>
</dbReference>
<keyword evidence="3" id="KW-0238">DNA-binding</keyword>
<keyword evidence="8" id="KW-1185">Reference proteome</keyword>
<evidence type="ECO:0000256" key="2">
    <source>
        <dbReference type="ARBA" id="ARBA00023015"/>
    </source>
</evidence>
<dbReference type="GO" id="GO:0005829">
    <property type="term" value="C:cytosol"/>
    <property type="evidence" value="ECO:0007669"/>
    <property type="project" value="TreeGrafter"/>
</dbReference>
<evidence type="ECO:0000256" key="3">
    <source>
        <dbReference type="ARBA" id="ARBA00023125"/>
    </source>
</evidence>
<dbReference type="Gene3D" id="3.40.190.290">
    <property type="match status" value="1"/>
</dbReference>
<protein>
    <submittedName>
        <fullName evidence="6">LysR family transcriptional regulator</fullName>
    </submittedName>
</protein>
<evidence type="ECO:0000256" key="4">
    <source>
        <dbReference type="ARBA" id="ARBA00023163"/>
    </source>
</evidence>
<dbReference type="Pfam" id="PF00126">
    <property type="entry name" value="HTH_1"/>
    <property type="match status" value="1"/>
</dbReference>
<dbReference type="SUPFAM" id="SSF46785">
    <property type="entry name" value="Winged helix' DNA-binding domain"/>
    <property type="match status" value="1"/>
</dbReference>
<name>A0A3N0G423_9GAMM</name>
<evidence type="ECO:0000313" key="8">
    <source>
        <dbReference type="Proteomes" id="UP000271870"/>
    </source>
</evidence>
<keyword evidence="4" id="KW-0804">Transcription</keyword>
<comment type="similarity">
    <text evidence="1">Belongs to the LysR transcriptional regulatory family.</text>
</comment>
<dbReference type="InterPro" id="IPR036388">
    <property type="entry name" value="WH-like_DNA-bd_sf"/>
</dbReference>
<dbReference type="Proteomes" id="UP000276061">
    <property type="component" value="Unassembled WGS sequence"/>
</dbReference>